<proteinExistence type="predicted"/>
<gene>
    <name evidence="1" type="ORF">TNCV_277101</name>
</gene>
<protein>
    <submittedName>
        <fullName evidence="1">Uncharacterized protein</fullName>
    </submittedName>
</protein>
<dbReference type="Proteomes" id="UP000887159">
    <property type="component" value="Unassembled WGS sequence"/>
</dbReference>
<keyword evidence="2" id="KW-1185">Reference proteome</keyword>
<reference evidence="1" key="1">
    <citation type="submission" date="2020-08" db="EMBL/GenBank/DDBJ databases">
        <title>Multicomponent nature underlies the extraordinary mechanical properties of spider dragline silk.</title>
        <authorList>
            <person name="Kono N."/>
            <person name="Nakamura H."/>
            <person name="Mori M."/>
            <person name="Yoshida Y."/>
            <person name="Ohtoshi R."/>
            <person name="Malay A.D."/>
            <person name="Moran D.A.P."/>
            <person name="Tomita M."/>
            <person name="Numata K."/>
            <person name="Arakawa K."/>
        </authorList>
    </citation>
    <scope>NUCLEOTIDE SEQUENCE</scope>
</reference>
<sequence>MVPLQGRKSPNRRRFPFWKRTKYGKDQPKFEKVSVSLDCPTVLLDCSTVSLDCPTVSLDCPTVSSEELCSVDYNVSTAPIMTDKDILEFFQSTKNIIEADSDEENEMNYTAPIVML</sequence>
<organism evidence="1 2">
    <name type="scientific">Trichonephila clavipes</name>
    <name type="common">Golden silk orbweaver</name>
    <name type="synonym">Nephila clavipes</name>
    <dbReference type="NCBI Taxonomy" id="2585209"/>
    <lineage>
        <taxon>Eukaryota</taxon>
        <taxon>Metazoa</taxon>
        <taxon>Ecdysozoa</taxon>
        <taxon>Arthropoda</taxon>
        <taxon>Chelicerata</taxon>
        <taxon>Arachnida</taxon>
        <taxon>Araneae</taxon>
        <taxon>Araneomorphae</taxon>
        <taxon>Entelegynae</taxon>
        <taxon>Araneoidea</taxon>
        <taxon>Nephilidae</taxon>
        <taxon>Trichonephila</taxon>
    </lineage>
</organism>
<evidence type="ECO:0000313" key="2">
    <source>
        <dbReference type="Proteomes" id="UP000887159"/>
    </source>
</evidence>
<name>A0A8X6VGP0_TRICX</name>
<evidence type="ECO:0000313" key="1">
    <source>
        <dbReference type="EMBL" id="GFY07163.1"/>
    </source>
</evidence>
<dbReference type="EMBL" id="BMAU01021268">
    <property type="protein sequence ID" value="GFY07163.1"/>
    <property type="molecule type" value="Genomic_DNA"/>
</dbReference>
<accession>A0A8X6VGP0</accession>
<dbReference type="AlphaFoldDB" id="A0A8X6VGP0"/>
<comment type="caution">
    <text evidence="1">The sequence shown here is derived from an EMBL/GenBank/DDBJ whole genome shotgun (WGS) entry which is preliminary data.</text>
</comment>